<dbReference type="InterPro" id="IPR013482">
    <property type="entry name" value="Molybde_CF_guanTrfase"/>
</dbReference>
<evidence type="ECO:0000256" key="7">
    <source>
        <dbReference type="ARBA" id="ARBA00023150"/>
    </source>
</evidence>
<evidence type="ECO:0000256" key="5">
    <source>
        <dbReference type="ARBA" id="ARBA00022842"/>
    </source>
</evidence>
<evidence type="ECO:0000256" key="1">
    <source>
        <dbReference type="ARBA" id="ARBA00022490"/>
    </source>
</evidence>
<protein>
    <submittedName>
        <fullName evidence="9">NTP transferase domain-containing protein</fullName>
    </submittedName>
</protein>
<dbReference type="PANTHER" id="PTHR19136">
    <property type="entry name" value="MOLYBDENUM COFACTOR GUANYLYLTRANSFERASE"/>
    <property type="match status" value="1"/>
</dbReference>
<name>A0ABT3ITU4_9BACT</name>
<accession>A0ABT3ITU4</accession>
<gene>
    <name evidence="9" type="ORF">OL497_26230</name>
</gene>
<evidence type="ECO:0000256" key="4">
    <source>
        <dbReference type="ARBA" id="ARBA00022741"/>
    </source>
</evidence>
<keyword evidence="5" id="KW-0460">Magnesium</keyword>
<keyword evidence="7" id="KW-0501">Molybdenum cofactor biosynthesis</keyword>
<proteinExistence type="predicted"/>
<dbReference type="Gene3D" id="3.90.550.10">
    <property type="entry name" value="Spore Coat Polysaccharide Biosynthesis Protein SpsA, Chain A"/>
    <property type="match status" value="1"/>
</dbReference>
<sequence length="196" mass="21284">MTTPDNTSPLKGLILCGGYSTRMQEDKSQIAYHGMPQWQYVQTLLADLVTEVFISCRPEQAIHFSTAALITDQVTCGGPAAGLLSAHLLQPATAWLVVACDLPFVSRQSLSLLYTARNPAKAATAFISPFNQHPEPLLAIWEPAGLTALQQQVLTGKICPRKTLLNSDIALLENPYVAEQFNANTPDDKAFAMKKG</sequence>
<keyword evidence="4" id="KW-0547">Nucleotide-binding</keyword>
<evidence type="ECO:0000256" key="3">
    <source>
        <dbReference type="ARBA" id="ARBA00022723"/>
    </source>
</evidence>
<dbReference type="Pfam" id="PF12804">
    <property type="entry name" value="NTP_transf_3"/>
    <property type="match status" value="1"/>
</dbReference>
<reference evidence="9 10" key="1">
    <citation type="submission" date="2022-10" db="EMBL/GenBank/DDBJ databases">
        <title>Chitinophaga nivalis PC15 sp. nov., isolated from Pyeongchang county, South Korea.</title>
        <authorList>
            <person name="Trinh H.N."/>
        </authorList>
    </citation>
    <scope>NUCLEOTIDE SEQUENCE [LARGE SCALE GENOMIC DNA]</scope>
    <source>
        <strain evidence="9 10">PC14</strain>
    </source>
</reference>
<dbReference type="CDD" id="cd02503">
    <property type="entry name" value="MobA"/>
    <property type="match status" value="1"/>
</dbReference>
<dbReference type="EMBL" id="JAPDNS010000002">
    <property type="protein sequence ID" value="MCW3487422.1"/>
    <property type="molecule type" value="Genomic_DNA"/>
</dbReference>
<evidence type="ECO:0000313" key="10">
    <source>
        <dbReference type="Proteomes" id="UP001207742"/>
    </source>
</evidence>
<dbReference type="RefSeq" id="WP_264734231.1">
    <property type="nucleotide sequence ID" value="NZ_JAPDNR010000001.1"/>
</dbReference>
<evidence type="ECO:0000256" key="6">
    <source>
        <dbReference type="ARBA" id="ARBA00023134"/>
    </source>
</evidence>
<keyword evidence="1" id="KW-0963">Cytoplasm</keyword>
<comment type="caution">
    <text evidence="9">The sequence shown here is derived from an EMBL/GenBank/DDBJ whole genome shotgun (WGS) entry which is preliminary data.</text>
</comment>
<dbReference type="InterPro" id="IPR025877">
    <property type="entry name" value="MobA-like_NTP_Trfase"/>
</dbReference>
<feature type="domain" description="MobA-like NTP transferase" evidence="8">
    <location>
        <begin position="12"/>
        <end position="151"/>
    </location>
</feature>
<dbReference type="InterPro" id="IPR029044">
    <property type="entry name" value="Nucleotide-diphossugar_trans"/>
</dbReference>
<keyword evidence="2 9" id="KW-0808">Transferase</keyword>
<dbReference type="PANTHER" id="PTHR19136:SF81">
    <property type="entry name" value="MOLYBDENUM COFACTOR GUANYLYLTRANSFERASE"/>
    <property type="match status" value="1"/>
</dbReference>
<dbReference type="SUPFAM" id="SSF53448">
    <property type="entry name" value="Nucleotide-diphospho-sugar transferases"/>
    <property type="match status" value="1"/>
</dbReference>
<keyword evidence="3" id="KW-0479">Metal-binding</keyword>
<dbReference type="GO" id="GO:0016740">
    <property type="term" value="F:transferase activity"/>
    <property type="evidence" value="ECO:0007669"/>
    <property type="project" value="UniProtKB-KW"/>
</dbReference>
<organism evidence="9 10">
    <name type="scientific">Chitinophaga nivalis</name>
    <dbReference type="NCBI Taxonomy" id="2991709"/>
    <lineage>
        <taxon>Bacteria</taxon>
        <taxon>Pseudomonadati</taxon>
        <taxon>Bacteroidota</taxon>
        <taxon>Chitinophagia</taxon>
        <taxon>Chitinophagales</taxon>
        <taxon>Chitinophagaceae</taxon>
        <taxon>Chitinophaga</taxon>
    </lineage>
</organism>
<dbReference type="Proteomes" id="UP001207742">
    <property type="component" value="Unassembled WGS sequence"/>
</dbReference>
<keyword evidence="10" id="KW-1185">Reference proteome</keyword>
<keyword evidence="6" id="KW-0342">GTP-binding</keyword>
<evidence type="ECO:0000256" key="2">
    <source>
        <dbReference type="ARBA" id="ARBA00022679"/>
    </source>
</evidence>
<evidence type="ECO:0000259" key="8">
    <source>
        <dbReference type="Pfam" id="PF12804"/>
    </source>
</evidence>
<evidence type="ECO:0000313" key="9">
    <source>
        <dbReference type="EMBL" id="MCW3487422.1"/>
    </source>
</evidence>